<dbReference type="PROSITE" id="PS51257">
    <property type="entry name" value="PROKAR_LIPOPROTEIN"/>
    <property type="match status" value="1"/>
</dbReference>
<name>A0A9Q1IHY0_SYNKA</name>
<keyword evidence="3" id="KW-1185">Reference proteome</keyword>
<gene>
    <name evidence="2" type="ORF">SKAU_G00324060</name>
</gene>
<evidence type="ECO:0000313" key="2">
    <source>
        <dbReference type="EMBL" id="KAJ8342478.1"/>
    </source>
</evidence>
<organism evidence="2 3">
    <name type="scientific">Synaphobranchus kaupii</name>
    <name type="common">Kaup's arrowtooth eel</name>
    <dbReference type="NCBI Taxonomy" id="118154"/>
    <lineage>
        <taxon>Eukaryota</taxon>
        <taxon>Metazoa</taxon>
        <taxon>Chordata</taxon>
        <taxon>Craniata</taxon>
        <taxon>Vertebrata</taxon>
        <taxon>Euteleostomi</taxon>
        <taxon>Actinopterygii</taxon>
        <taxon>Neopterygii</taxon>
        <taxon>Teleostei</taxon>
        <taxon>Anguilliformes</taxon>
        <taxon>Synaphobranchidae</taxon>
        <taxon>Synaphobranchus</taxon>
    </lineage>
</organism>
<evidence type="ECO:0000313" key="3">
    <source>
        <dbReference type="Proteomes" id="UP001152622"/>
    </source>
</evidence>
<comment type="caution">
    <text evidence="2">The sequence shown here is derived from an EMBL/GenBank/DDBJ whole genome shotgun (WGS) entry which is preliminary data.</text>
</comment>
<evidence type="ECO:0000256" key="1">
    <source>
        <dbReference type="SAM" id="MobiDB-lite"/>
    </source>
</evidence>
<feature type="region of interest" description="Disordered" evidence="1">
    <location>
        <begin position="69"/>
        <end position="88"/>
    </location>
</feature>
<reference evidence="2" key="1">
    <citation type="journal article" date="2023" name="Science">
        <title>Genome structures resolve the early diversification of teleost fishes.</title>
        <authorList>
            <person name="Parey E."/>
            <person name="Louis A."/>
            <person name="Montfort J."/>
            <person name="Bouchez O."/>
            <person name="Roques C."/>
            <person name="Iampietro C."/>
            <person name="Lluch J."/>
            <person name="Castinel A."/>
            <person name="Donnadieu C."/>
            <person name="Desvignes T."/>
            <person name="Floi Bucao C."/>
            <person name="Jouanno E."/>
            <person name="Wen M."/>
            <person name="Mejri S."/>
            <person name="Dirks R."/>
            <person name="Jansen H."/>
            <person name="Henkel C."/>
            <person name="Chen W.J."/>
            <person name="Zahm M."/>
            <person name="Cabau C."/>
            <person name="Klopp C."/>
            <person name="Thompson A.W."/>
            <person name="Robinson-Rechavi M."/>
            <person name="Braasch I."/>
            <person name="Lecointre G."/>
            <person name="Bobe J."/>
            <person name="Postlethwait J.H."/>
            <person name="Berthelot C."/>
            <person name="Roest Crollius H."/>
            <person name="Guiguen Y."/>
        </authorList>
    </citation>
    <scope>NUCLEOTIDE SEQUENCE</scope>
    <source>
        <strain evidence="2">WJC10195</strain>
    </source>
</reference>
<dbReference type="EMBL" id="JAINUF010000014">
    <property type="protein sequence ID" value="KAJ8342478.1"/>
    <property type="molecule type" value="Genomic_DNA"/>
</dbReference>
<dbReference type="Proteomes" id="UP001152622">
    <property type="component" value="Chromosome 14"/>
</dbReference>
<accession>A0A9Q1IHY0</accession>
<protein>
    <submittedName>
        <fullName evidence="2">Uncharacterized protein</fullName>
    </submittedName>
</protein>
<dbReference type="AlphaFoldDB" id="A0A9Q1IHY0"/>
<sequence length="88" mass="9992">MQMRAVLPFASPSLQSCLIRPGVPPLPSIRRLAPRLPRLAGVTRRHRWETAVDFRRDFQLLWLRRGALPGTDRPRVETGRSLRSPGAV</sequence>
<proteinExistence type="predicted"/>